<evidence type="ECO:0000256" key="11">
    <source>
        <dbReference type="ARBA" id="ARBA00023136"/>
    </source>
</evidence>
<keyword evidence="9" id="KW-0130">Cell adhesion</keyword>
<comment type="caution">
    <text evidence="21">Lacks conserved residue(s) required for the propagation of feature annotation.</text>
</comment>
<keyword evidence="6" id="KW-0677">Repeat</keyword>
<dbReference type="Bgee" id="ENSSSCG00000013788">
    <property type="expression patterns" value="Expressed in spleen and 28 other cell types or tissues"/>
</dbReference>
<evidence type="ECO:0000256" key="21">
    <source>
        <dbReference type="PROSITE-ProRule" id="PRU00076"/>
    </source>
</evidence>
<evidence type="ECO:0000259" key="26">
    <source>
        <dbReference type="PROSITE" id="PS50261"/>
    </source>
</evidence>
<sequence>MVWVLSPTTEGREAYSASDGPLRIREAVTSSPNVQILLNSSTSAGSYPSLLSPPLLLGLQLASASDPTECAQWCPPNSKCVNANSCRCTLGFNSSSGEIITSHSESCDDINECEPPSTVSCGKFAQCWNTDGSYYCTCSPGYQLVSGATMFRKESENTCQGKSQPVSSISSVDFECIKELAWTPTQHTNTHVHLHLIKCHPVPCRDHLPHLGCTLKSQELSRFFDRVHYLSRNFNSASVQSTVQEVIQEVDEMLESPGDLGNLAPTEQHSVATNLLFGLENVLRGLSKALHNGSATFTSSAGTEFSLKVMEEEDRTITLTQNQTKMLLTWDTLHESSDSGPIVVGLVSTPGMRKLLANVSLVLDTEEEIVLHESQMVLRQEISPILLSNVVSAFINLNNTQNLNSPVTFIFQHSVTLGPRQKVFCVFWENSQNGSGHWATNGCKMVGTKDNSTICQCTHLSSFAILMAHYEVQEENTSLNVITYIGLTLSLLCLLLAALTFLLCKPIQNTSTSLHLQLSICLFLAHLLFLIAIDRTEIKVLCSIIAGALHYLYLASFTWMLLEGLHLFLTARNLMVVNYSSVNRFMKKLMFPVGYGVPAVIVTISAATRPHLYGTSSRCWLHTEEGFIWTFLGPVCTIFSINLVFFLITFWILKNKLSSLNNDVSTLRNTRVLTFKATAQLFILGCTWCLGILQVGPAAHVMAYLFTIINSLQGVFIFLVYCLLSQQVRDQYRKWYKRVKETKTESEEYTLSSKTISDPSKHSMVSSCTPPRALC</sequence>
<comment type="subcellular location">
    <subcellularLocation>
        <location evidence="16">Cell projection</location>
        <location evidence="16">Ruffle membrane</location>
        <topology evidence="16">Multi-pass membrane protein</topology>
    </subcellularLocation>
</comment>
<dbReference type="ExpressionAtlas" id="A0A286ZTM5">
    <property type="expression patterns" value="baseline and differential"/>
</dbReference>
<evidence type="ECO:0000256" key="7">
    <source>
        <dbReference type="ARBA" id="ARBA00022813"/>
    </source>
</evidence>
<dbReference type="InterPro" id="IPR003056">
    <property type="entry name" value="GPCR_2_ADGRE2_ADGRE5"/>
</dbReference>
<accession>A0A286ZTM5</accession>
<dbReference type="GO" id="GO:0007155">
    <property type="term" value="P:cell adhesion"/>
    <property type="evidence" value="ECO:0007669"/>
    <property type="project" value="UniProtKB-KW"/>
</dbReference>
<dbReference type="InterPro" id="IPR001881">
    <property type="entry name" value="EGF-like_Ca-bd_dom"/>
</dbReference>
<feature type="transmembrane region" description="Helical" evidence="23">
    <location>
        <begin position="673"/>
        <end position="695"/>
    </location>
</feature>
<dbReference type="InterPro" id="IPR000742">
    <property type="entry name" value="EGF"/>
</dbReference>
<evidence type="ECO:0000256" key="23">
    <source>
        <dbReference type="SAM" id="Phobius"/>
    </source>
</evidence>
<dbReference type="InterPro" id="IPR017981">
    <property type="entry name" value="GPCR_2-like_7TM"/>
</dbReference>
<reference evidence="28" key="1">
    <citation type="submission" date="2009-11" db="EMBL/GenBank/DDBJ databases">
        <authorList>
            <consortium name="Porcine genome sequencing project"/>
        </authorList>
    </citation>
    <scope>NUCLEOTIDE SEQUENCE [LARGE SCALE GENOMIC DNA]</scope>
    <source>
        <strain evidence="28">Duroc</strain>
    </source>
</reference>
<evidence type="ECO:0000259" key="24">
    <source>
        <dbReference type="PROSITE" id="PS50026"/>
    </source>
</evidence>
<name>A0A286ZTM5_PIG</name>
<keyword evidence="5" id="KW-0732">Signal</keyword>
<dbReference type="PROSITE" id="PS00010">
    <property type="entry name" value="ASX_HYDROXYL"/>
    <property type="match status" value="1"/>
</dbReference>
<keyword evidence="14" id="KW-0395">Inflammatory response</keyword>
<dbReference type="PRINTS" id="PR01278">
    <property type="entry name" value="CD97PROTEIN"/>
</dbReference>
<feature type="transmembrane region" description="Helical" evidence="23">
    <location>
        <begin position="701"/>
        <end position="724"/>
    </location>
</feature>
<dbReference type="GO" id="GO:0004930">
    <property type="term" value="F:G protein-coupled receptor activity"/>
    <property type="evidence" value="ECO:0000318"/>
    <property type="project" value="GO_Central"/>
</dbReference>
<evidence type="ECO:0000256" key="13">
    <source>
        <dbReference type="ARBA" id="ARBA00023180"/>
    </source>
</evidence>
<evidence type="ECO:0000256" key="9">
    <source>
        <dbReference type="ARBA" id="ARBA00022889"/>
    </source>
</evidence>
<dbReference type="Pfam" id="PF00002">
    <property type="entry name" value="7tm_2"/>
    <property type="match status" value="1"/>
</dbReference>
<protein>
    <recommendedName>
        <fullName evidence="18">Adhesion G protein-coupled receptor E2</fullName>
    </recommendedName>
    <alternativeName>
        <fullName evidence="20">EGF-like module receptor 2</fullName>
    </alternativeName>
    <alternativeName>
        <fullName evidence="19">EGF-like module-containing mucin-like hormone receptor-like 2</fullName>
    </alternativeName>
</protein>
<dbReference type="PROSITE" id="PS01187">
    <property type="entry name" value="EGF_CA"/>
    <property type="match status" value="1"/>
</dbReference>
<dbReference type="InterPro" id="IPR018097">
    <property type="entry name" value="EGF_Ca-bd_CS"/>
</dbReference>
<evidence type="ECO:0000256" key="6">
    <source>
        <dbReference type="ARBA" id="ARBA00022737"/>
    </source>
</evidence>
<evidence type="ECO:0000256" key="19">
    <source>
        <dbReference type="ARBA" id="ARBA00081626"/>
    </source>
</evidence>
<dbReference type="AlphaFoldDB" id="A0A286ZTM5"/>
<dbReference type="InterPro" id="IPR057244">
    <property type="entry name" value="GAIN_B"/>
</dbReference>
<dbReference type="GO" id="GO:0005509">
    <property type="term" value="F:calcium ion binding"/>
    <property type="evidence" value="ECO:0007669"/>
    <property type="project" value="InterPro"/>
</dbReference>
<dbReference type="Gene3D" id="1.20.1070.10">
    <property type="entry name" value="Rhodopsin 7-helix transmembrane proteins"/>
    <property type="match status" value="1"/>
</dbReference>
<evidence type="ECO:0000256" key="14">
    <source>
        <dbReference type="ARBA" id="ARBA00023198"/>
    </source>
</evidence>
<dbReference type="SMART" id="SM00303">
    <property type="entry name" value="GPS"/>
    <property type="match status" value="1"/>
</dbReference>
<dbReference type="Pfam" id="PF01825">
    <property type="entry name" value="GPS"/>
    <property type="match status" value="1"/>
</dbReference>
<dbReference type="FunFam" id="1.20.1070.10:FF:000054">
    <property type="entry name" value="Adhesion G protein-coupled receptor E3"/>
    <property type="match status" value="1"/>
</dbReference>
<feature type="transmembrane region" description="Helical" evidence="23">
    <location>
        <begin position="545"/>
        <end position="569"/>
    </location>
</feature>
<dbReference type="InterPro" id="IPR000832">
    <property type="entry name" value="GPCR_2_secretin-like"/>
</dbReference>
<dbReference type="PROSITE" id="PS50261">
    <property type="entry name" value="G_PROTEIN_RECEP_F2_4"/>
    <property type="match status" value="1"/>
</dbReference>
<evidence type="ECO:0000256" key="1">
    <source>
        <dbReference type="ARBA" id="ARBA00007343"/>
    </source>
</evidence>
<dbReference type="GO" id="GO:0007166">
    <property type="term" value="P:cell surface receptor signaling pathway"/>
    <property type="evidence" value="ECO:0007669"/>
    <property type="project" value="InterPro"/>
</dbReference>
<evidence type="ECO:0000313" key="28">
    <source>
        <dbReference type="Proteomes" id="UP000008227"/>
    </source>
</evidence>
<dbReference type="PANTHER" id="PTHR12011:SF328">
    <property type="entry name" value="ADHESION G PROTEIN-COUPLED RECEPTOR E2"/>
    <property type="match status" value="1"/>
</dbReference>
<dbReference type="InterPro" id="IPR046338">
    <property type="entry name" value="GAIN_dom_sf"/>
</dbReference>
<dbReference type="InterPro" id="IPR017983">
    <property type="entry name" value="GPCR_2_secretin-like_CS"/>
</dbReference>
<keyword evidence="10 23" id="KW-1133">Transmembrane helix</keyword>
<feature type="transmembrane region" description="Helical" evidence="23">
    <location>
        <begin position="481"/>
        <end position="504"/>
    </location>
</feature>
<dbReference type="FunFam" id="2.60.220.50:FF:000007">
    <property type="entry name" value="Adhesion G protein-coupled receptor E5"/>
    <property type="match status" value="1"/>
</dbReference>
<evidence type="ECO:0000256" key="8">
    <source>
        <dbReference type="ARBA" id="ARBA00022837"/>
    </source>
</evidence>
<keyword evidence="4 23" id="KW-0812">Transmembrane</keyword>
<evidence type="ECO:0000256" key="2">
    <source>
        <dbReference type="ARBA" id="ARBA00022475"/>
    </source>
</evidence>
<dbReference type="PRINTS" id="PR00249">
    <property type="entry name" value="GPCRSECRETIN"/>
</dbReference>
<dbReference type="CDD" id="cd00054">
    <property type="entry name" value="EGF_CA"/>
    <property type="match status" value="1"/>
</dbReference>
<keyword evidence="13" id="KW-0325">Glycoprotein</keyword>
<evidence type="ECO:0000256" key="5">
    <source>
        <dbReference type="ARBA" id="ARBA00022729"/>
    </source>
</evidence>
<dbReference type="PROSITE" id="PS00650">
    <property type="entry name" value="G_PROTEIN_RECEP_F2_2"/>
    <property type="match status" value="1"/>
</dbReference>
<feature type="transmembrane region" description="Helical" evidence="23">
    <location>
        <begin position="589"/>
        <end position="607"/>
    </location>
</feature>
<dbReference type="PROSITE" id="PS50221">
    <property type="entry name" value="GAIN_B"/>
    <property type="match status" value="1"/>
</dbReference>
<feature type="domain" description="G-protein coupled receptors family 2 profile 2" evidence="26">
    <location>
        <begin position="479"/>
        <end position="725"/>
    </location>
</feature>
<reference evidence="27" key="4">
    <citation type="submission" date="2025-09" db="UniProtKB">
        <authorList>
            <consortium name="Ensembl"/>
        </authorList>
    </citation>
    <scope>IDENTIFICATION</scope>
</reference>
<dbReference type="Gene3D" id="2.60.220.50">
    <property type="match status" value="1"/>
</dbReference>
<feature type="transmembrane region" description="Helical" evidence="23">
    <location>
        <begin position="627"/>
        <end position="653"/>
    </location>
</feature>
<feature type="region of interest" description="Disordered" evidence="22">
    <location>
        <begin position="755"/>
        <end position="775"/>
    </location>
</feature>
<evidence type="ECO:0000256" key="3">
    <source>
        <dbReference type="ARBA" id="ARBA00022536"/>
    </source>
</evidence>
<keyword evidence="11 23" id="KW-0472">Membrane</keyword>
<gene>
    <name evidence="27" type="primary">LOC100516957</name>
</gene>
<evidence type="ECO:0000259" key="25">
    <source>
        <dbReference type="PROSITE" id="PS50221"/>
    </source>
</evidence>
<evidence type="ECO:0000256" key="12">
    <source>
        <dbReference type="ARBA" id="ARBA00023157"/>
    </source>
</evidence>
<comment type="subunit">
    <text evidence="17">Forms a heterodimer, consisting of a large extracellular region non-covalently linked to a seven-transmembrane moiety. Interacts with chondroitin sulfate; the interaction with chondroitin sulfate is calcium-dependent. Interacts with CD55.</text>
</comment>
<keyword evidence="2" id="KW-1003">Cell membrane</keyword>
<evidence type="ECO:0000256" key="22">
    <source>
        <dbReference type="SAM" id="MobiDB-lite"/>
    </source>
</evidence>
<comment type="similarity">
    <text evidence="1">Belongs to the G-protein coupled receptor 2 family. Adhesion G-protein coupled receptor (ADGR) subfamily.</text>
</comment>
<evidence type="ECO:0000256" key="17">
    <source>
        <dbReference type="ARBA" id="ARBA00063088"/>
    </source>
</evidence>
<dbReference type="FunFam" id="2.10.25.10:FF:000216">
    <property type="entry name" value="Adhesion G protein-coupled receptor E2"/>
    <property type="match status" value="1"/>
</dbReference>
<dbReference type="Ensembl" id="ENSSSCT00000057839.3">
    <property type="protein sequence ID" value="ENSSSCP00000034809.3"/>
    <property type="gene ID" value="ENSSSCG00000013788.5"/>
</dbReference>
<dbReference type="FunFam" id="2.10.25.10:FF:000177">
    <property type="entry name" value="Adhesion G protein-coupled receptor E2"/>
    <property type="match status" value="1"/>
</dbReference>
<dbReference type="SUPFAM" id="SSF57196">
    <property type="entry name" value="EGF/Laminin"/>
    <property type="match status" value="1"/>
</dbReference>
<keyword evidence="3 21" id="KW-0245">EGF-like domain</keyword>
<evidence type="ECO:0000256" key="15">
    <source>
        <dbReference type="ARBA" id="ARBA00023273"/>
    </source>
</evidence>
<dbReference type="GO" id="GO:0032587">
    <property type="term" value="C:ruffle membrane"/>
    <property type="evidence" value="ECO:0007669"/>
    <property type="project" value="UniProtKB-SubCell"/>
</dbReference>
<evidence type="ECO:0000256" key="20">
    <source>
        <dbReference type="ARBA" id="ARBA00082393"/>
    </source>
</evidence>
<dbReference type="GO" id="GO:0007186">
    <property type="term" value="P:G protein-coupled receptor signaling pathway"/>
    <property type="evidence" value="ECO:0000318"/>
    <property type="project" value="GO_Central"/>
</dbReference>
<dbReference type="SMART" id="SM00181">
    <property type="entry name" value="EGF"/>
    <property type="match status" value="2"/>
</dbReference>
<dbReference type="InterPro" id="IPR049883">
    <property type="entry name" value="NOTCH1_EGF-like"/>
</dbReference>
<keyword evidence="15" id="KW-0966">Cell projection</keyword>
<reference evidence="27" key="3">
    <citation type="submission" date="2025-08" db="UniProtKB">
        <authorList>
            <consortium name="Ensembl"/>
        </authorList>
    </citation>
    <scope>IDENTIFICATION</scope>
</reference>
<feature type="compositionally biased region" description="Polar residues" evidence="22">
    <location>
        <begin position="755"/>
        <end position="769"/>
    </location>
</feature>
<evidence type="ECO:0000313" key="27">
    <source>
        <dbReference type="Ensembl" id="ENSSSCP00000034809.3"/>
    </source>
</evidence>
<keyword evidence="7" id="KW-0068">Autocatalytic cleavage</keyword>
<proteinExistence type="inferred from homology"/>
<keyword evidence="8" id="KW-0106">Calcium</keyword>
<evidence type="ECO:0000256" key="4">
    <source>
        <dbReference type="ARBA" id="ARBA00022692"/>
    </source>
</evidence>
<feature type="domain" description="GAIN-B" evidence="25">
    <location>
        <begin position="294"/>
        <end position="473"/>
    </location>
</feature>
<dbReference type="Gene3D" id="2.10.25.10">
    <property type="entry name" value="Laminin"/>
    <property type="match status" value="2"/>
</dbReference>
<evidence type="ECO:0000256" key="16">
    <source>
        <dbReference type="ARBA" id="ARBA00060478"/>
    </source>
</evidence>
<keyword evidence="28" id="KW-1185">Reference proteome</keyword>
<dbReference type="GO" id="GO:0006954">
    <property type="term" value="P:inflammatory response"/>
    <property type="evidence" value="ECO:0007669"/>
    <property type="project" value="UniProtKB-KW"/>
</dbReference>
<feature type="transmembrane region" description="Helical" evidence="23">
    <location>
        <begin position="516"/>
        <end position="533"/>
    </location>
</feature>
<reference evidence="27" key="2">
    <citation type="journal article" date="2020" name="Gigascience">
        <title>An improved pig reference genome sequence to enable pig genetics and genomics research.</title>
        <authorList>
            <person name="Warr A."/>
            <person name="Affara N."/>
            <person name="Aken B."/>
            <person name="Beiki H."/>
            <person name="Bickhart D.M."/>
            <person name="Billis K."/>
            <person name="Chow W."/>
            <person name="Eory L."/>
            <person name="Finlayson H.A."/>
            <person name="Flicek P."/>
            <person name="Giron C.G."/>
            <person name="Griffin D.K."/>
            <person name="Hall R."/>
            <person name="Hannum G."/>
            <person name="Hourlier T."/>
            <person name="Howe K."/>
            <person name="Hume D.A."/>
            <person name="Izuogu O."/>
            <person name="Kim K."/>
            <person name="Koren S."/>
            <person name="Liu H."/>
            <person name="Manchanda N."/>
            <person name="Martin F.J."/>
            <person name="Nonneman D.J."/>
            <person name="O'Connor R.E."/>
            <person name="Phillippy A.M."/>
            <person name="Rohrer G.A."/>
            <person name="Rosen B.D."/>
            <person name="Rund L.A."/>
            <person name="Sargent C.A."/>
            <person name="Schook L.B."/>
            <person name="Schroeder S.G."/>
            <person name="Schwartz A.S."/>
            <person name="Skinner B.M."/>
            <person name="Talbot R."/>
            <person name="Tseng E."/>
            <person name="Tuggle C.K."/>
            <person name="Watson M."/>
            <person name="Smith T.P.L."/>
            <person name="Archibald A.L."/>
        </authorList>
    </citation>
    <scope>NUCLEOTIDE SEQUENCE [LARGE SCALE GENOMIC DNA]</scope>
    <source>
        <strain evidence="27">Duroc</strain>
    </source>
</reference>
<dbReference type="InterPro" id="IPR000152">
    <property type="entry name" value="EGF-type_Asp/Asn_hydroxyl_site"/>
</dbReference>
<dbReference type="PANTHER" id="PTHR12011">
    <property type="entry name" value="ADHESION G-PROTEIN COUPLED RECEPTOR"/>
    <property type="match status" value="1"/>
</dbReference>
<dbReference type="PROSITE" id="PS50026">
    <property type="entry name" value="EGF_3"/>
    <property type="match status" value="1"/>
</dbReference>
<dbReference type="GeneTree" id="ENSGT00940000162597"/>
<dbReference type="InterPro" id="IPR000203">
    <property type="entry name" value="GPS"/>
</dbReference>
<feature type="domain" description="EGF-like" evidence="24">
    <location>
        <begin position="109"/>
        <end position="148"/>
    </location>
</feature>
<dbReference type="SMART" id="SM00179">
    <property type="entry name" value="EGF_CA"/>
    <property type="match status" value="1"/>
</dbReference>
<evidence type="ECO:0000256" key="10">
    <source>
        <dbReference type="ARBA" id="ARBA00022989"/>
    </source>
</evidence>
<evidence type="ECO:0000256" key="18">
    <source>
        <dbReference type="ARBA" id="ARBA00070230"/>
    </source>
</evidence>
<keyword evidence="12" id="KW-1015">Disulfide bond</keyword>
<dbReference type="GO" id="GO:0005886">
    <property type="term" value="C:plasma membrane"/>
    <property type="evidence" value="ECO:0000318"/>
    <property type="project" value="GO_Central"/>
</dbReference>
<dbReference type="Proteomes" id="UP000008227">
    <property type="component" value="Chromosome 2"/>
</dbReference>
<dbReference type="Pfam" id="PF07645">
    <property type="entry name" value="EGF_CA"/>
    <property type="match status" value="1"/>
</dbReference>
<organism evidence="27 28">
    <name type="scientific">Sus scrofa</name>
    <name type="common">Pig</name>
    <dbReference type="NCBI Taxonomy" id="9823"/>
    <lineage>
        <taxon>Eukaryota</taxon>
        <taxon>Metazoa</taxon>
        <taxon>Chordata</taxon>
        <taxon>Craniata</taxon>
        <taxon>Vertebrata</taxon>
        <taxon>Euteleostomi</taxon>
        <taxon>Mammalia</taxon>
        <taxon>Eutheria</taxon>
        <taxon>Laurasiatheria</taxon>
        <taxon>Artiodactyla</taxon>
        <taxon>Suina</taxon>
        <taxon>Suidae</taxon>
        <taxon>Sus</taxon>
    </lineage>
</organism>